<dbReference type="InterPro" id="IPR050553">
    <property type="entry name" value="Thioredoxin_ResA/DsbE_sf"/>
</dbReference>
<evidence type="ECO:0000313" key="4">
    <source>
        <dbReference type="Proteomes" id="UP000195437"/>
    </source>
</evidence>
<dbReference type="PROSITE" id="PS00194">
    <property type="entry name" value="THIOREDOXIN_1"/>
    <property type="match status" value="1"/>
</dbReference>
<dbReference type="InterPro" id="IPR013766">
    <property type="entry name" value="Thioredoxin_domain"/>
</dbReference>
<evidence type="ECO:0000256" key="1">
    <source>
        <dbReference type="ARBA" id="ARBA00023157"/>
    </source>
</evidence>
<dbReference type="PROSITE" id="PS51352">
    <property type="entry name" value="THIOREDOXIN_2"/>
    <property type="match status" value="1"/>
</dbReference>
<name>A0A1Y0IQT6_9BACL</name>
<organism evidence="3 4">
    <name type="scientific">Tumebacillus avium</name>
    <dbReference type="NCBI Taxonomy" id="1903704"/>
    <lineage>
        <taxon>Bacteria</taxon>
        <taxon>Bacillati</taxon>
        <taxon>Bacillota</taxon>
        <taxon>Bacilli</taxon>
        <taxon>Bacillales</taxon>
        <taxon>Alicyclobacillaceae</taxon>
        <taxon>Tumebacillus</taxon>
    </lineage>
</organism>
<dbReference type="RefSeq" id="WP_087457175.1">
    <property type="nucleotide sequence ID" value="NZ_CP021434.1"/>
</dbReference>
<sequence length="192" mass="20948">MNRTTKLLLGVAVIGVLAGAAYLSNMGGTPVNEAKPGSKAGQKDVAEMPVVGYRAPSFELQTFDGKTVKLSDLQGKPIVLNFWASWCGPCRNEMPDLEQMHVKYGDQVHFFGVNLTSQDDLENAKKFMGEMGVSFPSLMDTEEKTAQDYRTISIPMTYAVDQNGIISEVHKGQISKVVMDGMLQRLVAGAKQ</sequence>
<accession>A0A1Y0IQT6</accession>
<dbReference type="PANTHER" id="PTHR42852">
    <property type="entry name" value="THIOL:DISULFIDE INTERCHANGE PROTEIN DSBE"/>
    <property type="match status" value="1"/>
</dbReference>
<dbReference type="Pfam" id="PF00578">
    <property type="entry name" value="AhpC-TSA"/>
    <property type="match status" value="1"/>
</dbReference>
<dbReference type="SUPFAM" id="SSF52833">
    <property type="entry name" value="Thioredoxin-like"/>
    <property type="match status" value="1"/>
</dbReference>
<dbReference type="CDD" id="cd02966">
    <property type="entry name" value="TlpA_like_family"/>
    <property type="match status" value="1"/>
</dbReference>
<feature type="domain" description="Thioredoxin" evidence="2">
    <location>
        <begin position="49"/>
        <end position="188"/>
    </location>
</feature>
<proteinExistence type="predicted"/>
<protein>
    <recommendedName>
        <fullName evidence="2">Thioredoxin domain-containing protein</fullName>
    </recommendedName>
</protein>
<keyword evidence="4" id="KW-1185">Reference proteome</keyword>
<dbReference type="OrthoDB" id="25753at2"/>
<dbReference type="InterPro" id="IPR000866">
    <property type="entry name" value="AhpC/TSA"/>
</dbReference>
<dbReference type="InterPro" id="IPR017937">
    <property type="entry name" value="Thioredoxin_CS"/>
</dbReference>
<dbReference type="KEGG" id="tum:CBW65_12770"/>
<dbReference type="AlphaFoldDB" id="A0A1Y0IQT6"/>
<gene>
    <name evidence="3" type="ORF">CBW65_12770</name>
</gene>
<reference evidence="4" key="1">
    <citation type="submission" date="2017-05" db="EMBL/GenBank/DDBJ databases">
        <authorList>
            <person name="Sung H."/>
        </authorList>
    </citation>
    <scope>NUCLEOTIDE SEQUENCE [LARGE SCALE GENOMIC DNA]</scope>
    <source>
        <strain evidence="4">AR23208</strain>
    </source>
</reference>
<evidence type="ECO:0000313" key="3">
    <source>
        <dbReference type="EMBL" id="ARU61805.1"/>
    </source>
</evidence>
<dbReference type="InterPro" id="IPR036249">
    <property type="entry name" value="Thioredoxin-like_sf"/>
</dbReference>
<dbReference type="GO" id="GO:0016209">
    <property type="term" value="F:antioxidant activity"/>
    <property type="evidence" value="ECO:0007669"/>
    <property type="project" value="InterPro"/>
</dbReference>
<keyword evidence="1" id="KW-1015">Disulfide bond</keyword>
<dbReference type="Gene3D" id="3.40.30.10">
    <property type="entry name" value="Glutaredoxin"/>
    <property type="match status" value="1"/>
</dbReference>
<dbReference type="Proteomes" id="UP000195437">
    <property type="component" value="Chromosome"/>
</dbReference>
<evidence type="ECO:0000259" key="2">
    <source>
        <dbReference type="PROSITE" id="PS51352"/>
    </source>
</evidence>
<dbReference type="PANTHER" id="PTHR42852:SF1">
    <property type="entry name" value="THIOREDOXIN-LIKE PROTEIN YNEN"/>
    <property type="match status" value="1"/>
</dbReference>
<dbReference type="GO" id="GO:0016491">
    <property type="term" value="F:oxidoreductase activity"/>
    <property type="evidence" value="ECO:0007669"/>
    <property type="project" value="InterPro"/>
</dbReference>
<dbReference type="EMBL" id="CP021434">
    <property type="protein sequence ID" value="ARU61805.1"/>
    <property type="molecule type" value="Genomic_DNA"/>
</dbReference>